<gene>
    <name evidence="2" type="ORF">E6H04_06570</name>
</gene>
<comment type="caution">
    <text evidence="2">The sequence shown here is derived from an EMBL/GenBank/DDBJ whole genome shotgun (WGS) entry which is preliminary data.</text>
</comment>
<dbReference type="AlphaFoldDB" id="A0A537JED3"/>
<dbReference type="Proteomes" id="UP000320048">
    <property type="component" value="Unassembled WGS sequence"/>
</dbReference>
<name>A0A537JED3_9BACT</name>
<evidence type="ECO:0000256" key="1">
    <source>
        <dbReference type="SAM" id="Phobius"/>
    </source>
</evidence>
<organism evidence="2 3">
    <name type="scientific">Candidatus Segetimicrobium genomatis</name>
    <dbReference type="NCBI Taxonomy" id="2569760"/>
    <lineage>
        <taxon>Bacteria</taxon>
        <taxon>Bacillati</taxon>
        <taxon>Candidatus Sysuimicrobiota</taxon>
        <taxon>Candidatus Sysuimicrobiia</taxon>
        <taxon>Candidatus Sysuimicrobiales</taxon>
        <taxon>Candidatus Segetimicrobiaceae</taxon>
        <taxon>Candidatus Segetimicrobium</taxon>
    </lineage>
</organism>
<proteinExistence type="predicted"/>
<accession>A0A537JED3</accession>
<evidence type="ECO:0000313" key="3">
    <source>
        <dbReference type="Proteomes" id="UP000320048"/>
    </source>
</evidence>
<keyword evidence="1" id="KW-0472">Membrane</keyword>
<feature type="transmembrane region" description="Helical" evidence="1">
    <location>
        <begin position="6"/>
        <end position="30"/>
    </location>
</feature>
<dbReference type="EMBL" id="VBAO01000171">
    <property type="protein sequence ID" value="TMI81466.1"/>
    <property type="molecule type" value="Genomic_DNA"/>
</dbReference>
<sequence length="132" mass="13998">MTVADLSLAIIAATCIISVGALIVFVVLLWRVTSRVEAVLTVIQRALPEFVTDFRSILARVDNEIVGEVARAVNQVTSAVGAGVSTLEQMQSTARRVAADVVLPQVATAVGLLSAIREGLAWFRPGGDGKRR</sequence>
<keyword evidence="1" id="KW-1133">Transmembrane helix</keyword>
<reference evidence="2 3" key="1">
    <citation type="journal article" date="2019" name="Nat. Microbiol.">
        <title>Mediterranean grassland soil C-N compound turnover is dependent on rainfall and depth, and is mediated by genomically divergent microorganisms.</title>
        <authorList>
            <person name="Diamond S."/>
            <person name="Andeer P.F."/>
            <person name="Li Z."/>
            <person name="Crits-Christoph A."/>
            <person name="Burstein D."/>
            <person name="Anantharaman K."/>
            <person name="Lane K.R."/>
            <person name="Thomas B.C."/>
            <person name="Pan C."/>
            <person name="Northen T.R."/>
            <person name="Banfield J.F."/>
        </authorList>
    </citation>
    <scope>NUCLEOTIDE SEQUENCE [LARGE SCALE GENOMIC DNA]</scope>
    <source>
        <strain evidence="2">NP_7</strain>
    </source>
</reference>
<evidence type="ECO:0000313" key="2">
    <source>
        <dbReference type="EMBL" id="TMI81466.1"/>
    </source>
</evidence>
<keyword evidence="1" id="KW-0812">Transmembrane</keyword>
<protein>
    <submittedName>
        <fullName evidence="2">Uncharacterized protein</fullName>
    </submittedName>
</protein>